<dbReference type="EMBL" id="JBBPBN010000047">
    <property type="protein sequence ID" value="KAK8994542.1"/>
    <property type="molecule type" value="Genomic_DNA"/>
</dbReference>
<dbReference type="Proteomes" id="UP001396334">
    <property type="component" value="Unassembled WGS sequence"/>
</dbReference>
<evidence type="ECO:0000313" key="3">
    <source>
        <dbReference type="EMBL" id="KAK8994542.1"/>
    </source>
</evidence>
<feature type="transmembrane region" description="Helical" evidence="2">
    <location>
        <begin position="206"/>
        <end position="229"/>
    </location>
</feature>
<protein>
    <submittedName>
        <fullName evidence="3">Uncharacterized protein</fullName>
    </submittedName>
</protein>
<keyword evidence="2" id="KW-0812">Transmembrane</keyword>
<proteinExistence type="predicted"/>
<feature type="compositionally biased region" description="Basic and acidic residues" evidence="1">
    <location>
        <begin position="1"/>
        <end position="12"/>
    </location>
</feature>
<sequence length="231" mass="24233">MYLSKERSKEGSHQGPKNRQGCGCKAGLWAWCRSWCFATQGGRHWGGAGAKWGGGRGGSRGGGAGRHDFAHGGGGDDDDSASDLLHVHGVNGGTCLSLVLKNFVLLLAFCCYVNVSCRSAALWTPRALHSPYKTPLSPTPEFQSKQTSSYKAPKDTKFPRLLLSSFSEMAQVSMLKAFLLALVMAALTVASAQVSEAPSPSPDAGAGFAVGVSTAAVGFSLIVSLLAFLRH</sequence>
<feature type="transmembrane region" description="Helical" evidence="2">
    <location>
        <begin position="177"/>
        <end position="194"/>
    </location>
</feature>
<gene>
    <name evidence="3" type="ORF">V6N11_045624</name>
</gene>
<feature type="compositionally biased region" description="Gly residues" evidence="1">
    <location>
        <begin position="53"/>
        <end position="64"/>
    </location>
</feature>
<accession>A0ABR2Q1H6</accession>
<evidence type="ECO:0000256" key="1">
    <source>
        <dbReference type="SAM" id="MobiDB-lite"/>
    </source>
</evidence>
<keyword evidence="2" id="KW-0472">Membrane</keyword>
<evidence type="ECO:0000313" key="4">
    <source>
        <dbReference type="Proteomes" id="UP001396334"/>
    </source>
</evidence>
<evidence type="ECO:0000256" key="2">
    <source>
        <dbReference type="SAM" id="Phobius"/>
    </source>
</evidence>
<keyword evidence="2" id="KW-1133">Transmembrane helix</keyword>
<reference evidence="3 4" key="1">
    <citation type="journal article" date="2024" name="G3 (Bethesda)">
        <title>Genome assembly of Hibiscus sabdariffa L. provides insights into metabolisms of medicinal natural products.</title>
        <authorList>
            <person name="Kim T."/>
        </authorList>
    </citation>
    <scope>NUCLEOTIDE SEQUENCE [LARGE SCALE GENOMIC DNA]</scope>
    <source>
        <strain evidence="3">TK-2024</strain>
        <tissue evidence="3">Old leaves</tissue>
    </source>
</reference>
<dbReference type="PANTHER" id="PTHR33659:SF11">
    <property type="entry name" value="TRANSMEMBRANE PROTEIN"/>
    <property type="match status" value="1"/>
</dbReference>
<feature type="region of interest" description="Disordered" evidence="1">
    <location>
        <begin position="1"/>
        <end position="20"/>
    </location>
</feature>
<name>A0ABR2Q1H6_9ROSI</name>
<dbReference type="PANTHER" id="PTHR33659">
    <property type="entry name" value="PROTEIN, PUTATIVE-RELATED-RELATED"/>
    <property type="match status" value="1"/>
</dbReference>
<keyword evidence="4" id="KW-1185">Reference proteome</keyword>
<feature type="region of interest" description="Disordered" evidence="1">
    <location>
        <begin position="53"/>
        <end position="75"/>
    </location>
</feature>
<comment type="caution">
    <text evidence="3">The sequence shown here is derived from an EMBL/GenBank/DDBJ whole genome shotgun (WGS) entry which is preliminary data.</text>
</comment>
<organism evidence="3 4">
    <name type="scientific">Hibiscus sabdariffa</name>
    <name type="common">roselle</name>
    <dbReference type="NCBI Taxonomy" id="183260"/>
    <lineage>
        <taxon>Eukaryota</taxon>
        <taxon>Viridiplantae</taxon>
        <taxon>Streptophyta</taxon>
        <taxon>Embryophyta</taxon>
        <taxon>Tracheophyta</taxon>
        <taxon>Spermatophyta</taxon>
        <taxon>Magnoliopsida</taxon>
        <taxon>eudicotyledons</taxon>
        <taxon>Gunneridae</taxon>
        <taxon>Pentapetalae</taxon>
        <taxon>rosids</taxon>
        <taxon>malvids</taxon>
        <taxon>Malvales</taxon>
        <taxon>Malvaceae</taxon>
        <taxon>Malvoideae</taxon>
        <taxon>Hibiscus</taxon>
    </lineage>
</organism>